<feature type="region of interest" description="Disordered" evidence="1">
    <location>
        <begin position="1"/>
        <end position="20"/>
    </location>
</feature>
<keyword evidence="2" id="KW-1133">Transmembrane helix</keyword>
<keyword evidence="4" id="KW-1185">Reference proteome</keyword>
<protein>
    <recommendedName>
        <fullName evidence="5">Integral membrane protein</fullName>
    </recommendedName>
</protein>
<sequence length="188" mass="19079">MSGTDQPAGPATGRGATPGTGPAAAVLVTPAEARAALLAADRAFLTAAVAPPPPRRWIPSTALTLGAAATLATAPPLHTADSRPLRLGLQLLVCALVFAFLALYATRVVGRRVHPRPPACTTGQRVLRDGAQAAAVILGGLSFVPLGRTGGALVLGVLCAAATWWRETSVAAGHARLASRLAELEAHR</sequence>
<evidence type="ECO:0000256" key="2">
    <source>
        <dbReference type="SAM" id="Phobius"/>
    </source>
</evidence>
<comment type="caution">
    <text evidence="3">The sequence shown here is derived from an EMBL/GenBank/DDBJ whole genome shotgun (WGS) entry which is preliminary data.</text>
</comment>
<dbReference type="Proteomes" id="UP001550850">
    <property type="component" value="Unassembled WGS sequence"/>
</dbReference>
<name>A0ABV2YD57_9ACTN</name>
<accession>A0ABV2YD57</accession>
<dbReference type="EMBL" id="JBEZUR010000004">
    <property type="protein sequence ID" value="MEU3553491.1"/>
    <property type="molecule type" value="Genomic_DNA"/>
</dbReference>
<feature type="transmembrane region" description="Helical" evidence="2">
    <location>
        <begin position="87"/>
        <end position="106"/>
    </location>
</feature>
<proteinExistence type="predicted"/>
<evidence type="ECO:0000313" key="3">
    <source>
        <dbReference type="EMBL" id="MEU3553491.1"/>
    </source>
</evidence>
<keyword evidence="2" id="KW-0472">Membrane</keyword>
<organism evidence="3 4">
    <name type="scientific">Streptomyces fragilis</name>
    <dbReference type="NCBI Taxonomy" id="67301"/>
    <lineage>
        <taxon>Bacteria</taxon>
        <taxon>Bacillati</taxon>
        <taxon>Actinomycetota</taxon>
        <taxon>Actinomycetes</taxon>
        <taxon>Kitasatosporales</taxon>
        <taxon>Streptomycetaceae</taxon>
        <taxon>Streptomyces</taxon>
    </lineage>
</organism>
<evidence type="ECO:0008006" key="5">
    <source>
        <dbReference type="Google" id="ProtNLM"/>
    </source>
</evidence>
<evidence type="ECO:0000313" key="4">
    <source>
        <dbReference type="Proteomes" id="UP001550850"/>
    </source>
</evidence>
<keyword evidence="2" id="KW-0812">Transmembrane</keyword>
<feature type="compositionally biased region" description="Low complexity" evidence="1">
    <location>
        <begin position="7"/>
        <end position="20"/>
    </location>
</feature>
<reference evidence="3 4" key="1">
    <citation type="submission" date="2024-06" db="EMBL/GenBank/DDBJ databases">
        <title>The Natural Products Discovery Center: Release of the First 8490 Sequenced Strains for Exploring Actinobacteria Biosynthetic Diversity.</title>
        <authorList>
            <person name="Kalkreuter E."/>
            <person name="Kautsar S.A."/>
            <person name="Yang D."/>
            <person name="Bader C.D."/>
            <person name="Teijaro C.N."/>
            <person name="Fluegel L."/>
            <person name="Davis C.M."/>
            <person name="Simpson J.R."/>
            <person name="Lauterbach L."/>
            <person name="Steele A.D."/>
            <person name="Gui C."/>
            <person name="Meng S."/>
            <person name="Li G."/>
            <person name="Viehrig K."/>
            <person name="Ye F."/>
            <person name="Su P."/>
            <person name="Kiefer A.F."/>
            <person name="Nichols A."/>
            <person name="Cepeda A.J."/>
            <person name="Yan W."/>
            <person name="Fan B."/>
            <person name="Jiang Y."/>
            <person name="Adhikari A."/>
            <person name="Zheng C.-J."/>
            <person name="Schuster L."/>
            <person name="Cowan T.M."/>
            <person name="Smanski M.J."/>
            <person name="Chevrette M.G."/>
            <person name="De Carvalho L.P.S."/>
            <person name="Shen B."/>
        </authorList>
    </citation>
    <scope>NUCLEOTIDE SEQUENCE [LARGE SCALE GENOMIC DNA]</scope>
    <source>
        <strain evidence="3 4">NPDC038104</strain>
    </source>
</reference>
<dbReference type="RefSeq" id="WP_108951726.1">
    <property type="nucleotide sequence ID" value="NZ_BEVZ01000001.1"/>
</dbReference>
<evidence type="ECO:0000256" key="1">
    <source>
        <dbReference type="SAM" id="MobiDB-lite"/>
    </source>
</evidence>
<gene>
    <name evidence="3" type="ORF">AB0E65_04520</name>
</gene>